<dbReference type="Gene3D" id="3.40.630.30">
    <property type="match status" value="1"/>
</dbReference>
<dbReference type="PROSITE" id="PS51186">
    <property type="entry name" value="GNAT"/>
    <property type="match status" value="1"/>
</dbReference>
<dbReference type="Proteomes" id="UP000001514">
    <property type="component" value="Unassembled WGS sequence"/>
</dbReference>
<feature type="compositionally biased region" description="Basic and acidic residues" evidence="2">
    <location>
        <begin position="445"/>
        <end position="462"/>
    </location>
</feature>
<dbReference type="Gramene" id="EFJ11481">
    <property type="protein sequence ID" value="EFJ11481"/>
    <property type="gene ID" value="SELMODRAFT_446972"/>
</dbReference>
<dbReference type="InterPro" id="IPR016181">
    <property type="entry name" value="Acyl_CoA_acyltransferase"/>
</dbReference>
<dbReference type="InParanoid" id="D8SVR0"/>
<dbReference type="InterPro" id="IPR013083">
    <property type="entry name" value="Znf_RING/FYVE/PHD"/>
</dbReference>
<dbReference type="SUPFAM" id="SSF55729">
    <property type="entry name" value="Acyl-CoA N-acyltransferases (Nat)"/>
    <property type="match status" value="1"/>
</dbReference>
<dbReference type="InterPro" id="IPR000182">
    <property type="entry name" value="GNAT_dom"/>
</dbReference>
<feature type="domain" description="RING-type" evidence="3">
    <location>
        <begin position="327"/>
        <end position="376"/>
    </location>
</feature>
<keyword evidence="1" id="KW-0479">Metal-binding</keyword>
<dbReference type="HOGENOM" id="CLU_514282_0_0_1"/>
<evidence type="ECO:0008006" key="7">
    <source>
        <dbReference type="Google" id="ProtNLM"/>
    </source>
</evidence>
<name>D8SVR0_SELML</name>
<evidence type="ECO:0000256" key="1">
    <source>
        <dbReference type="PROSITE-ProRule" id="PRU00175"/>
    </source>
</evidence>
<sequence length="530" mass="58725">MAGTLPLPHFPNSPALGGASTRLCCQRRDSVSRSSIDTPANARLLTGCRDSFNQQPNFYLVREARSDEDFWTASWLRSECYFEDQGSDRFVQSYKKKFSEQEFITLKRRCAGRYGNCLRCTCLLAVLNDGSSLLNRVIGTTDLSLRQALPTAQPRDDSRTLGIQTQPYGYIANVCVSRSHRRRGVASSLLESAVQVAKFWGLKRVYVHVDSGNKAARLVYHRQGFQSSNVTSSPSIRDHLAAAMPPRSRRNEIGRGCKFLAWRSSRFRQIRSEEFPAAPKNSGWLFANAERFFSSQERATKQFFFSSKVRTYAEWVVDGDYDWPPQCSLCQQSLLGAEGDVIRLGCLHLLHGACLETLLTSGDLHGSSPHACPSCSSVVWPPKNFRDLGTGLPLVLKQAISQTSGDGTESFPKETRDLSPETSSSETVLLSEAPNLSSSVVDMRTSQEFEHPPSSVRDENEWKSNAQTSGEAPASSLGLFSSSNNTAFDHCRGLSSSFQGQYQQDSPVCRNHVLYSNSGHVIPKNPAMKG</sequence>
<dbReference type="Pfam" id="PF00583">
    <property type="entry name" value="Acetyltransf_1"/>
    <property type="match status" value="1"/>
</dbReference>
<dbReference type="KEGG" id="smo:SELMODRAFT_446972"/>
<evidence type="ECO:0000313" key="5">
    <source>
        <dbReference type="EMBL" id="EFJ11481.1"/>
    </source>
</evidence>
<accession>D8SVR0</accession>
<dbReference type="Pfam" id="PF25998">
    <property type="entry name" value="U-box_ZFPL1"/>
    <property type="match status" value="1"/>
</dbReference>
<dbReference type="GO" id="GO:0016747">
    <property type="term" value="F:acyltransferase activity, transferring groups other than amino-acyl groups"/>
    <property type="evidence" value="ECO:0007669"/>
    <property type="project" value="InterPro"/>
</dbReference>
<gene>
    <name evidence="5" type="ORF">SELMODRAFT_446972</name>
</gene>
<dbReference type="Gene3D" id="3.30.40.10">
    <property type="entry name" value="Zinc/RING finger domain, C3HC4 (zinc finger)"/>
    <property type="match status" value="1"/>
</dbReference>
<dbReference type="InterPro" id="IPR001841">
    <property type="entry name" value="Znf_RING"/>
</dbReference>
<dbReference type="STRING" id="88036.D8SVR0"/>
<feature type="region of interest" description="Disordered" evidence="2">
    <location>
        <begin position="444"/>
        <end position="478"/>
    </location>
</feature>
<organism evidence="6">
    <name type="scientific">Selaginella moellendorffii</name>
    <name type="common">Spikemoss</name>
    <dbReference type="NCBI Taxonomy" id="88036"/>
    <lineage>
        <taxon>Eukaryota</taxon>
        <taxon>Viridiplantae</taxon>
        <taxon>Streptophyta</taxon>
        <taxon>Embryophyta</taxon>
        <taxon>Tracheophyta</taxon>
        <taxon>Lycopodiopsida</taxon>
        <taxon>Selaginellales</taxon>
        <taxon>Selaginellaceae</taxon>
        <taxon>Selaginella</taxon>
    </lineage>
</organism>
<dbReference type="eggNOG" id="KOG3970">
    <property type="taxonomic scope" value="Eukaryota"/>
</dbReference>
<evidence type="ECO:0000256" key="2">
    <source>
        <dbReference type="SAM" id="MobiDB-lite"/>
    </source>
</evidence>
<keyword evidence="6" id="KW-1185">Reference proteome</keyword>
<dbReference type="AlphaFoldDB" id="D8SVR0"/>
<dbReference type="EMBL" id="GL377646">
    <property type="protein sequence ID" value="EFJ11481.1"/>
    <property type="molecule type" value="Genomic_DNA"/>
</dbReference>
<dbReference type="SMART" id="SM00184">
    <property type="entry name" value="RING"/>
    <property type="match status" value="1"/>
</dbReference>
<feature type="region of interest" description="Disordered" evidence="2">
    <location>
        <begin position="403"/>
        <end position="431"/>
    </location>
</feature>
<keyword evidence="1" id="KW-0863">Zinc-finger</keyword>
<evidence type="ECO:0000259" key="3">
    <source>
        <dbReference type="PROSITE" id="PS50089"/>
    </source>
</evidence>
<evidence type="ECO:0000313" key="6">
    <source>
        <dbReference type="Proteomes" id="UP000001514"/>
    </source>
</evidence>
<dbReference type="PROSITE" id="PS50089">
    <property type="entry name" value="ZF_RING_2"/>
    <property type="match status" value="1"/>
</dbReference>
<evidence type="ECO:0000259" key="4">
    <source>
        <dbReference type="PROSITE" id="PS51186"/>
    </source>
</evidence>
<dbReference type="SUPFAM" id="SSF57850">
    <property type="entry name" value="RING/U-box"/>
    <property type="match status" value="1"/>
</dbReference>
<protein>
    <recommendedName>
        <fullName evidence="7">RING-type domain-containing protein</fullName>
    </recommendedName>
</protein>
<dbReference type="PANTHER" id="PTHR47426:SF3">
    <property type="entry name" value="GCN5-RELATED N-ACETYLTRANSFERASE 6, CHLOROPLASTIC"/>
    <property type="match status" value="1"/>
</dbReference>
<dbReference type="InterPro" id="IPR058730">
    <property type="entry name" value="U-box_ZFPL1-like"/>
</dbReference>
<proteinExistence type="predicted"/>
<feature type="compositionally biased region" description="Low complexity" evidence="2">
    <location>
        <begin position="420"/>
        <end position="431"/>
    </location>
</feature>
<keyword evidence="1" id="KW-0862">Zinc</keyword>
<dbReference type="PANTHER" id="PTHR47426">
    <property type="entry name" value="ACYL-COA N-ACYLTRANSFERASES (NAT) SUPERFAMILY PROTEIN"/>
    <property type="match status" value="1"/>
</dbReference>
<dbReference type="FunCoup" id="D8SVR0">
    <property type="interactions" value="1556"/>
</dbReference>
<reference evidence="5 6" key="1">
    <citation type="journal article" date="2011" name="Science">
        <title>The Selaginella genome identifies genetic changes associated with the evolution of vascular plants.</title>
        <authorList>
            <person name="Banks J.A."/>
            <person name="Nishiyama T."/>
            <person name="Hasebe M."/>
            <person name="Bowman J.L."/>
            <person name="Gribskov M."/>
            <person name="dePamphilis C."/>
            <person name="Albert V.A."/>
            <person name="Aono N."/>
            <person name="Aoyama T."/>
            <person name="Ambrose B.A."/>
            <person name="Ashton N.W."/>
            <person name="Axtell M.J."/>
            <person name="Barker E."/>
            <person name="Barker M.S."/>
            <person name="Bennetzen J.L."/>
            <person name="Bonawitz N.D."/>
            <person name="Chapple C."/>
            <person name="Cheng C."/>
            <person name="Correa L.G."/>
            <person name="Dacre M."/>
            <person name="DeBarry J."/>
            <person name="Dreyer I."/>
            <person name="Elias M."/>
            <person name="Engstrom E.M."/>
            <person name="Estelle M."/>
            <person name="Feng L."/>
            <person name="Finet C."/>
            <person name="Floyd S.K."/>
            <person name="Frommer W.B."/>
            <person name="Fujita T."/>
            <person name="Gramzow L."/>
            <person name="Gutensohn M."/>
            <person name="Harholt J."/>
            <person name="Hattori M."/>
            <person name="Heyl A."/>
            <person name="Hirai T."/>
            <person name="Hiwatashi Y."/>
            <person name="Ishikawa M."/>
            <person name="Iwata M."/>
            <person name="Karol K.G."/>
            <person name="Koehler B."/>
            <person name="Kolukisaoglu U."/>
            <person name="Kubo M."/>
            <person name="Kurata T."/>
            <person name="Lalonde S."/>
            <person name="Li K."/>
            <person name="Li Y."/>
            <person name="Litt A."/>
            <person name="Lyons E."/>
            <person name="Manning G."/>
            <person name="Maruyama T."/>
            <person name="Michael T.P."/>
            <person name="Mikami K."/>
            <person name="Miyazaki S."/>
            <person name="Morinaga S."/>
            <person name="Murata T."/>
            <person name="Mueller-Roeber B."/>
            <person name="Nelson D.R."/>
            <person name="Obara M."/>
            <person name="Oguri Y."/>
            <person name="Olmstead R.G."/>
            <person name="Onodera N."/>
            <person name="Petersen B.L."/>
            <person name="Pils B."/>
            <person name="Prigge M."/>
            <person name="Rensing S.A."/>
            <person name="Riano-Pachon D.M."/>
            <person name="Roberts A.W."/>
            <person name="Sato Y."/>
            <person name="Scheller H.V."/>
            <person name="Schulz B."/>
            <person name="Schulz C."/>
            <person name="Shakirov E.V."/>
            <person name="Shibagaki N."/>
            <person name="Shinohara N."/>
            <person name="Shippen D.E."/>
            <person name="Soerensen I."/>
            <person name="Sotooka R."/>
            <person name="Sugimoto N."/>
            <person name="Sugita M."/>
            <person name="Sumikawa N."/>
            <person name="Tanurdzic M."/>
            <person name="Theissen G."/>
            <person name="Ulvskov P."/>
            <person name="Wakazuki S."/>
            <person name="Weng J.K."/>
            <person name="Willats W.W."/>
            <person name="Wipf D."/>
            <person name="Wolf P.G."/>
            <person name="Yang L."/>
            <person name="Zimmer A.D."/>
            <person name="Zhu Q."/>
            <person name="Mitros T."/>
            <person name="Hellsten U."/>
            <person name="Loque D."/>
            <person name="Otillar R."/>
            <person name="Salamov A."/>
            <person name="Schmutz J."/>
            <person name="Shapiro H."/>
            <person name="Lindquist E."/>
            <person name="Lucas S."/>
            <person name="Rokhsar D."/>
            <person name="Grigoriev I.V."/>
        </authorList>
    </citation>
    <scope>NUCLEOTIDE SEQUENCE [LARGE SCALE GENOMIC DNA]</scope>
</reference>
<dbReference type="CDD" id="cd04301">
    <property type="entry name" value="NAT_SF"/>
    <property type="match status" value="1"/>
</dbReference>
<dbReference type="GO" id="GO:0008270">
    <property type="term" value="F:zinc ion binding"/>
    <property type="evidence" value="ECO:0007669"/>
    <property type="project" value="UniProtKB-KW"/>
</dbReference>
<feature type="domain" description="N-acetyltransferase" evidence="4">
    <location>
        <begin position="160"/>
        <end position="247"/>
    </location>
</feature>